<dbReference type="InterPro" id="IPR043502">
    <property type="entry name" value="DNA/RNA_pol_sf"/>
</dbReference>
<dbReference type="PANTHER" id="PTHR35046">
    <property type="entry name" value="ZINC KNUCKLE (CCHC-TYPE) FAMILY PROTEIN"/>
    <property type="match status" value="1"/>
</dbReference>
<dbReference type="SMART" id="SM00343">
    <property type="entry name" value="ZnF_C2HC"/>
    <property type="match status" value="1"/>
</dbReference>
<dbReference type="Pfam" id="PF17919">
    <property type="entry name" value="RT_RNaseH_2"/>
    <property type="match status" value="1"/>
</dbReference>
<evidence type="ECO:0000256" key="5">
    <source>
        <dbReference type="SAM" id="MobiDB-lite"/>
    </source>
</evidence>
<keyword evidence="2" id="KW-0378">Hydrolase</keyword>
<feature type="domain" description="CCHC-type" evidence="6">
    <location>
        <begin position="382"/>
        <end position="397"/>
    </location>
</feature>
<dbReference type="InterPro" id="IPR000477">
    <property type="entry name" value="RT_dom"/>
</dbReference>
<feature type="region of interest" description="Disordered" evidence="5">
    <location>
        <begin position="57"/>
        <end position="86"/>
    </location>
</feature>
<dbReference type="CDD" id="cd01647">
    <property type="entry name" value="RT_LTR"/>
    <property type="match status" value="1"/>
</dbReference>
<gene>
    <name evidence="9" type="primary">LOC132799965</name>
</gene>
<evidence type="ECO:0000313" key="9">
    <source>
        <dbReference type="RefSeq" id="XP_060668668.1"/>
    </source>
</evidence>
<dbReference type="Gene3D" id="4.10.60.10">
    <property type="entry name" value="Zinc finger, CCHC-type"/>
    <property type="match status" value="1"/>
</dbReference>
<name>A0ABM3ZW22_ZIZJJ</name>
<dbReference type="InterPro" id="IPR001878">
    <property type="entry name" value="Znf_CCHC"/>
</dbReference>
<keyword evidence="4" id="KW-0863">Zinc-finger</keyword>
<dbReference type="GeneID" id="132799965"/>
<dbReference type="InterPro" id="IPR036875">
    <property type="entry name" value="Znf_CCHC_sf"/>
</dbReference>
<accession>A0ABM3ZW22</accession>
<dbReference type="Pfam" id="PF00098">
    <property type="entry name" value="zf-CCHC"/>
    <property type="match status" value="1"/>
</dbReference>
<keyword evidence="2" id="KW-0064">Aspartyl protease</keyword>
<sequence>MAGSGESSQRNSGEDPNSKMLLSAVAKLDQKFDTLSNEIRQLCAAIHSGLTLKTGAAGSHLPEHSGDRSAATQMPQTPIPLAHPADPHLQDSPPPRIPRTQHRQFLDVQQRIPLSIDSDSEDEMETMAMNRAPQAGPHRYARDHQPSDYRIKVDIPNFDGSLNIEDFLDWVQTVESFFEYMSIPEDKQVRLVAYKFRGGASAWWEQVLSNRRKQGKGPIQSWSRLRRMLRARFLPVDFEQILYQQYHHCHQGNRSISEYTEEFYRLSARVNLNENEGQLVARYVAGLLTPIQERIELSPVWNLSEAVNLAFKIEKQIERHVTKTPAKWKPMSELYPPKIKSLSPAAPYQKTTPADNSMKNTSKPQNQPNRPSNPYARNFPLKCFKCGQQGHKSNECPLRKQINIVETQDDSGEEFATVGDETELVDEDQGEPVICIIQKLLFSPKHPMEPQRHSIFKTKCTINKKVCEVIINSGSSENIVSKSLVKALKLPTMSHPNPYKVGWIKKGIETKVTELCKIHFSIGKHYANEVVCDVVDMDACHILLGRPWQFDNSVTHDGRQNTHSFQWNGKKIVLLPSKPQNDPTLLPTSGVSPEQLSGKGPILLTTSGKHFELQAKHSQICFGIVASLQAPADSQFPQPILQLLQEFAEICPSELPDSLPPMRDIQHAIDLLPGAKLPNLPHYRMPPKEVQILQQMVEDLLKKNLIRESLSPCAVPALLVPKKNGEWRMCIDSHAINKITTKYRFPIPRLEDMLDKLSGAQVFSKLDLRSGYHQIRIRPGDEWKTAFKTPTGLYEWQVMPFGLCNAPSTFMRLMNQVLQPLIGICVVVYFDDILVYSHSTEAHIEHVQRVFVILKENHLYLNLKKCVFMTPELLFLGFIVGKHGIKADPSKVAAIRDWKTPSTVTEVRSFHGLATFYRRFVRNFSSIAGPLTDCLKKGKFQWGPAQQQSFETLKKHLTEAPVLALPDFDKIFEVETDASSTGIGAVLMQEQRAIEFFSEKLCPARQLWSAYEQELYAIVRAFKHWEHYLIQREFVLHCDHQALQHFSSQKHINKMHIRWSQFLQKFPYSFHHKAGKHNRVADALSRKVCLLNKLQIEVVGFDALQD</sequence>
<evidence type="ECO:0000313" key="8">
    <source>
        <dbReference type="Proteomes" id="UP001652623"/>
    </source>
</evidence>
<keyword evidence="1" id="KW-0645">Protease</keyword>
<evidence type="ECO:0000256" key="4">
    <source>
        <dbReference type="PROSITE-ProRule" id="PRU00047"/>
    </source>
</evidence>
<feature type="compositionally biased region" description="Polar residues" evidence="5">
    <location>
        <begin position="349"/>
        <end position="372"/>
    </location>
</feature>
<dbReference type="SUPFAM" id="SSF57756">
    <property type="entry name" value="Retrovirus zinc finger-like domains"/>
    <property type="match status" value="1"/>
</dbReference>
<evidence type="ECO:0000259" key="6">
    <source>
        <dbReference type="PROSITE" id="PS50158"/>
    </source>
</evidence>
<evidence type="ECO:0000256" key="1">
    <source>
        <dbReference type="ARBA" id="ARBA00022670"/>
    </source>
</evidence>
<dbReference type="RefSeq" id="XP_060668668.1">
    <property type="nucleotide sequence ID" value="XM_060812685.1"/>
</dbReference>
<dbReference type="InterPro" id="IPR041577">
    <property type="entry name" value="RT_RNaseH_2"/>
</dbReference>
<evidence type="ECO:0000256" key="3">
    <source>
        <dbReference type="ARBA" id="ARBA00023125"/>
    </source>
</evidence>
<keyword evidence="3" id="KW-0238">DNA-binding</keyword>
<dbReference type="Gene3D" id="2.40.70.10">
    <property type="entry name" value="Acid Proteases"/>
    <property type="match status" value="1"/>
</dbReference>
<proteinExistence type="predicted"/>
<dbReference type="PROSITE" id="PS50158">
    <property type="entry name" value="ZF_CCHC"/>
    <property type="match status" value="1"/>
</dbReference>
<keyword evidence="8" id="KW-1185">Reference proteome</keyword>
<keyword evidence="4" id="KW-0479">Metal-binding</keyword>
<dbReference type="CDD" id="cd00303">
    <property type="entry name" value="retropepsin_like"/>
    <property type="match status" value="1"/>
</dbReference>
<protein>
    <submittedName>
        <fullName evidence="9">Uncharacterized protein LOC132799965</fullName>
    </submittedName>
</protein>
<feature type="region of interest" description="Disordered" evidence="5">
    <location>
        <begin position="339"/>
        <end position="374"/>
    </location>
</feature>
<dbReference type="Proteomes" id="UP001652623">
    <property type="component" value="Chromosome 11"/>
</dbReference>
<dbReference type="Gene3D" id="3.30.70.270">
    <property type="match status" value="2"/>
</dbReference>
<feature type="domain" description="Reverse transcriptase" evidence="7">
    <location>
        <begin position="701"/>
        <end position="880"/>
    </location>
</feature>
<dbReference type="PROSITE" id="PS50878">
    <property type="entry name" value="RT_POL"/>
    <property type="match status" value="1"/>
</dbReference>
<keyword evidence="4" id="KW-0862">Zinc</keyword>
<evidence type="ECO:0000256" key="2">
    <source>
        <dbReference type="ARBA" id="ARBA00022750"/>
    </source>
</evidence>
<evidence type="ECO:0000259" key="7">
    <source>
        <dbReference type="PROSITE" id="PS50878"/>
    </source>
</evidence>
<reference evidence="9" key="1">
    <citation type="submission" date="2025-08" db="UniProtKB">
        <authorList>
            <consortium name="RefSeq"/>
        </authorList>
    </citation>
    <scope>IDENTIFICATION</scope>
    <source>
        <tissue evidence="9">Seedling</tissue>
    </source>
</reference>
<dbReference type="Pfam" id="PF03732">
    <property type="entry name" value="Retrotrans_gag"/>
    <property type="match status" value="1"/>
</dbReference>
<dbReference type="Gene3D" id="3.10.10.10">
    <property type="entry name" value="HIV Type 1 Reverse Transcriptase, subunit A, domain 1"/>
    <property type="match status" value="1"/>
</dbReference>
<dbReference type="InterPro" id="IPR043128">
    <property type="entry name" value="Rev_trsase/Diguanyl_cyclase"/>
</dbReference>
<organism evidence="8 9">
    <name type="scientific">Ziziphus jujuba</name>
    <name type="common">Chinese jujube</name>
    <name type="synonym">Ziziphus sativa</name>
    <dbReference type="NCBI Taxonomy" id="326968"/>
    <lineage>
        <taxon>Eukaryota</taxon>
        <taxon>Viridiplantae</taxon>
        <taxon>Streptophyta</taxon>
        <taxon>Embryophyta</taxon>
        <taxon>Tracheophyta</taxon>
        <taxon>Spermatophyta</taxon>
        <taxon>Magnoliopsida</taxon>
        <taxon>eudicotyledons</taxon>
        <taxon>Gunneridae</taxon>
        <taxon>Pentapetalae</taxon>
        <taxon>rosids</taxon>
        <taxon>fabids</taxon>
        <taxon>Rosales</taxon>
        <taxon>Rhamnaceae</taxon>
        <taxon>Paliureae</taxon>
        <taxon>Ziziphus</taxon>
    </lineage>
</organism>
<dbReference type="SUPFAM" id="SSF56672">
    <property type="entry name" value="DNA/RNA polymerases"/>
    <property type="match status" value="1"/>
</dbReference>
<dbReference type="InterPro" id="IPR021109">
    <property type="entry name" value="Peptidase_aspartic_dom_sf"/>
</dbReference>
<dbReference type="InterPro" id="IPR005162">
    <property type="entry name" value="Retrotrans_gag_dom"/>
</dbReference>
<dbReference type="CDD" id="cd09274">
    <property type="entry name" value="RNase_HI_RT_Ty3"/>
    <property type="match status" value="1"/>
</dbReference>
<dbReference type="Pfam" id="PF00078">
    <property type="entry name" value="RVT_1"/>
    <property type="match status" value="1"/>
</dbReference>
<dbReference type="PANTHER" id="PTHR35046:SF18">
    <property type="entry name" value="RNA-DIRECTED DNA POLYMERASE"/>
    <property type="match status" value="1"/>
</dbReference>